<dbReference type="GO" id="GO:0005886">
    <property type="term" value="C:plasma membrane"/>
    <property type="evidence" value="ECO:0007669"/>
    <property type="project" value="UniProtKB-SubCell"/>
</dbReference>
<evidence type="ECO:0000256" key="8">
    <source>
        <dbReference type="ARBA" id="ARBA00037998"/>
    </source>
</evidence>
<sequence>MEHVLLQLILDFFWAFSALALISLSLGLIMGELKIVNIAQGDMVMVGAYCMYAMRDMPFLAALGSTVVIGLCLGFILERFVLRWVYHQGFIATLLATWGIGLVLQQLVSVAFSISQKGVDMPVTTSVEVLGVTYPLYRLLAGAGMLTIVGLVILLVYKTNIGLRIRASIDNVEMASVFGIAPQHVFTLVFAIASAMALLAGALVAPTLSITPTMGLSFIAPAFFSVLIAREGSILGPIIGASIVQLLLIILRWQFQVTIADGILFALLVIIVTVWPRGIAWKFKKRGTSHGTQQT</sequence>
<evidence type="ECO:0000256" key="5">
    <source>
        <dbReference type="ARBA" id="ARBA00022970"/>
    </source>
</evidence>
<keyword evidence="4 9" id="KW-0812">Transmembrane</keyword>
<dbReference type="PANTHER" id="PTHR11795:SF447">
    <property type="entry name" value="ABC TRANSPORTER PERMEASE PROTEIN"/>
    <property type="match status" value="1"/>
</dbReference>
<gene>
    <name evidence="10" type="ORF">EXN61_25045</name>
</gene>
<evidence type="ECO:0000313" key="11">
    <source>
        <dbReference type="Proteomes" id="UP000317023"/>
    </source>
</evidence>
<keyword evidence="6 9" id="KW-1133">Transmembrane helix</keyword>
<feature type="transmembrane region" description="Helical" evidence="9">
    <location>
        <begin position="259"/>
        <end position="276"/>
    </location>
</feature>
<feature type="transmembrane region" description="Helical" evidence="9">
    <location>
        <begin position="210"/>
        <end position="229"/>
    </location>
</feature>
<evidence type="ECO:0000256" key="7">
    <source>
        <dbReference type="ARBA" id="ARBA00023136"/>
    </source>
</evidence>
<evidence type="ECO:0000256" key="1">
    <source>
        <dbReference type="ARBA" id="ARBA00004651"/>
    </source>
</evidence>
<comment type="similarity">
    <text evidence="8">Belongs to the binding-protein-dependent transport system permease family. LivHM subfamily.</text>
</comment>
<name>A0A546XJ87_AGRTU</name>
<comment type="subcellular location">
    <subcellularLocation>
        <location evidence="1">Cell membrane</location>
        <topology evidence="1">Multi-pass membrane protein</topology>
    </subcellularLocation>
</comment>
<evidence type="ECO:0000256" key="6">
    <source>
        <dbReference type="ARBA" id="ARBA00022989"/>
    </source>
</evidence>
<feature type="transmembrane region" description="Helical" evidence="9">
    <location>
        <begin position="234"/>
        <end position="253"/>
    </location>
</feature>
<comment type="caution">
    <text evidence="10">The sequence shown here is derived from an EMBL/GenBank/DDBJ whole genome shotgun (WGS) entry which is preliminary data.</text>
</comment>
<proteinExistence type="inferred from homology"/>
<dbReference type="PANTHER" id="PTHR11795">
    <property type="entry name" value="BRANCHED-CHAIN AMINO ACID TRANSPORT SYSTEM PERMEASE PROTEIN LIVH"/>
    <property type="match status" value="1"/>
</dbReference>
<feature type="transmembrane region" description="Helical" evidence="9">
    <location>
        <begin position="185"/>
        <end position="204"/>
    </location>
</feature>
<dbReference type="Pfam" id="PF02653">
    <property type="entry name" value="BPD_transp_2"/>
    <property type="match status" value="1"/>
</dbReference>
<feature type="transmembrane region" description="Helical" evidence="9">
    <location>
        <begin position="60"/>
        <end position="77"/>
    </location>
</feature>
<accession>A0A546XJ87</accession>
<keyword evidence="3" id="KW-1003">Cell membrane</keyword>
<dbReference type="EMBL" id="SGOE01000011">
    <property type="protein sequence ID" value="TRB00809.1"/>
    <property type="molecule type" value="Genomic_DNA"/>
</dbReference>
<feature type="transmembrane region" description="Helical" evidence="9">
    <location>
        <begin position="89"/>
        <end position="114"/>
    </location>
</feature>
<evidence type="ECO:0000256" key="2">
    <source>
        <dbReference type="ARBA" id="ARBA00022448"/>
    </source>
</evidence>
<dbReference type="Proteomes" id="UP000317023">
    <property type="component" value="Unassembled WGS sequence"/>
</dbReference>
<feature type="transmembrane region" description="Helical" evidence="9">
    <location>
        <begin position="134"/>
        <end position="157"/>
    </location>
</feature>
<protein>
    <submittedName>
        <fullName evidence="10">Branched-chain amino acid ABC transporter permease</fullName>
    </submittedName>
</protein>
<feature type="transmembrane region" description="Helical" evidence="9">
    <location>
        <begin position="12"/>
        <end position="29"/>
    </location>
</feature>
<evidence type="ECO:0000313" key="10">
    <source>
        <dbReference type="EMBL" id="TRB00809.1"/>
    </source>
</evidence>
<evidence type="ECO:0000256" key="3">
    <source>
        <dbReference type="ARBA" id="ARBA00022475"/>
    </source>
</evidence>
<dbReference type="InterPro" id="IPR052157">
    <property type="entry name" value="BCAA_transport_permease"/>
</dbReference>
<organism evidence="10 11">
    <name type="scientific">Agrobacterium tumefaciens</name>
    <dbReference type="NCBI Taxonomy" id="358"/>
    <lineage>
        <taxon>Bacteria</taxon>
        <taxon>Pseudomonadati</taxon>
        <taxon>Pseudomonadota</taxon>
        <taxon>Alphaproteobacteria</taxon>
        <taxon>Hyphomicrobiales</taxon>
        <taxon>Rhizobiaceae</taxon>
        <taxon>Rhizobium/Agrobacterium group</taxon>
        <taxon>Agrobacterium</taxon>
        <taxon>Agrobacterium tumefaciens complex</taxon>
    </lineage>
</organism>
<evidence type="ECO:0000256" key="9">
    <source>
        <dbReference type="SAM" id="Phobius"/>
    </source>
</evidence>
<dbReference type="InterPro" id="IPR001851">
    <property type="entry name" value="ABC_transp_permease"/>
</dbReference>
<reference evidence="10 11" key="1">
    <citation type="journal article" date="2019" name="Appl. Microbiol. Biotechnol.">
        <title>Differential efficiency of wild type rhizogenic strains for rol gene transformation of plants.</title>
        <authorList>
            <person name="Desmet S."/>
            <person name="De Keyser E."/>
            <person name="Van Vaerenbergh J."/>
            <person name="Baeyen S."/>
            <person name="Van Huylenbroeck J."/>
            <person name="Geelen D."/>
            <person name="Dhooghe E."/>
        </authorList>
    </citation>
    <scope>NUCLEOTIDE SEQUENCE [LARGE SCALE GENOMIC DNA]</scope>
    <source>
        <strain evidence="10 11">MAFF210266</strain>
    </source>
</reference>
<dbReference type="GO" id="GO:0022857">
    <property type="term" value="F:transmembrane transporter activity"/>
    <property type="evidence" value="ECO:0007669"/>
    <property type="project" value="InterPro"/>
</dbReference>
<keyword evidence="2" id="KW-0813">Transport</keyword>
<keyword evidence="5" id="KW-0029">Amino-acid transport</keyword>
<dbReference type="CDD" id="cd06582">
    <property type="entry name" value="TM_PBP1_LivH_like"/>
    <property type="match status" value="1"/>
</dbReference>
<keyword evidence="7 9" id="KW-0472">Membrane</keyword>
<dbReference type="GO" id="GO:0006865">
    <property type="term" value="P:amino acid transport"/>
    <property type="evidence" value="ECO:0007669"/>
    <property type="project" value="UniProtKB-KW"/>
</dbReference>
<dbReference type="AlphaFoldDB" id="A0A546XJ87"/>
<evidence type="ECO:0000256" key="4">
    <source>
        <dbReference type="ARBA" id="ARBA00022692"/>
    </source>
</evidence>